<accession>A0A9X6MLU7</accession>
<reference evidence="1 2" key="1">
    <citation type="submission" date="2016-10" db="EMBL/GenBank/DDBJ databases">
        <title>Comparative genomics of Bacillus thuringiensis reveals a path to pathogens against multiple invertebrate hosts.</title>
        <authorList>
            <person name="Zheng J."/>
            <person name="Gao Q."/>
            <person name="Liu H."/>
            <person name="Peng D."/>
            <person name="Ruan L."/>
            <person name="Sun M."/>
        </authorList>
    </citation>
    <scope>NUCLEOTIDE SEQUENCE [LARGE SCALE GENOMIC DNA]</scope>
    <source>
        <strain evidence="1">T30001</strain>
    </source>
</reference>
<dbReference type="Proteomes" id="UP000195160">
    <property type="component" value="Unassembled WGS sequence"/>
</dbReference>
<protein>
    <submittedName>
        <fullName evidence="1">Uncharacterized protein</fullName>
    </submittedName>
</protein>
<gene>
    <name evidence="1" type="ORF">BK784_38655</name>
</gene>
<dbReference type="EMBL" id="MOOV01000291">
    <property type="protein sequence ID" value="OUB82593.1"/>
    <property type="molecule type" value="Genomic_DNA"/>
</dbReference>
<evidence type="ECO:0000313" key="2">
    <source>
        <dbReference type="Proteomes" id="UP000195160"/>
    </source>
</evidence>
<sequence>MLENCMVIYNTHDSSATDCTDYCEACDGEIYFGEHYFDFEGDCLHDDISCIRQYVEEHSVKKMAGA</sequence>
<comment type="caution">
    <text evidence="1">The sequence shown here is derived from an EMBL/GenBank/DDBJ whole genome shotgun (WGS) entry which is preliminary data.</text>
</comment>
<dbReference type="RefSeq" id="WP_088071657.1">
    <property type="nucleotide sequence ID" value="NZ_MOOV01000291.1"/>
</dbReference>
<name>A0A9X6MLU7_BACTV</name>
<evidence type="ECO:0000313" key="1">
    <source>
        <dbReference type="EMBL" id="OUB82593.1"/>
    </source>
</evidence>
<dbReference type="AlphaFoldDB" id="A0A9X6MLU7"/>
<organism evidence="1 2">
    <name type="scientific">Bacillus thuringiensis subsp. medellin</name>
    <dbReference type="NCBI Taxonomy" id="79672"/>
    <lineage>
        <taxon>Bacteria</taxon>
        <taxon>Bacillati</taxon>
        <taxon>Bacillota</taxon>
        <taxon>Bacilli</taxon>
        <taxon>Bacillales</taxon>
        <taxon>Bacillaceae</taxon>
        <taxon>Bacillus</taxon>
        <taxon>Bacillus cereus group</taxon>
    </lineage>
</organism>
<proteinExistence type="predicted"/>